<dbReference type="InParanoid" id="A0A672JMR5"/>
<accession>A0A672JMR5</accession>
<sequence>MRLVKNECDTAAGSARPEAWPLKTAFLHRLHYEGNLNNSHHHAKQKWKNALAHICWYAVYSSRVWSLSEMKMRPIAKGTVPLLSRSSAKNTL</sequence>
<organism evidence="1 2">
    <name type="scientific">Salarias fasciatus</name>
    <name type="common">Jewelled blenny</name>
    <name type="synonym">Blennius fasciatus</name>
    <dbReference type="NCBI Taxonomy" id="181472"/>
    <lineage>
        <taxon>Eukaryota</taxon>
        <taxon>Metazoa</taxon>
        <taxon>Chordata</taxon>
        <taxon>Craniata</taxon>
        <taxon>Vertebrata</taxon>
        <taxon>Euteleostomi</taxon>
        <taxon>Actinopterygii</taxon>
        <taxon>Neopterygii</taxon>
        <taxon>Teleostei</taxon>
        <taxon>Neoteleostei</taxon>
        <taxon>Acanthomorphata</taxon>
        <taxon>Ovalentaria</taxon>
        <taxon>Blenniimorphae</taxon>
        <taxon>Blenniiformes</taxon>
        <taxon>Blennioidei</taxon>
        <taxon>Blenniidae</taxon>
        <taxon>Salariinae</taxon>
        <taxon>Salarias</taxon>
    </lineage>
</organism>
<reference evidence="1" key="3">
    <citation type="submission" date="2025-09" db="UniProtKB">
        <authorList>
            <consortium name="Ensembl"/>
        </authorList>
    </citation>
    <scope>IDENTIFICATION</scope>
</reference>
<protein>
    <submittedName>
        <fullName evidence="1">Uncharacterized protein</fullName>
    </submittedName>
</protein>
<dbReference type="Proteomes" id="UP000472267">
    <property type="component" value="Chromosome 18"/>
</dbReference>
<name>A0A672JMR5_SALFA</name>
<dbReference type="AlphaFoldDB" id="A0A672JMR5"/>
<keyword evidence="2" id="KW-1185">Reference proteome</keyword>
<evidence type="ECO:0000313" key="1">
    <source>
        <dbReference type="Ensembl" id="ENSSFAP00005054497.1"/>
    </source>
</evidence>
<dbReference type="Ensembl" id="ENSSFAT00005056180.1">
    <property type="protein sequence ID" value="ENSSFAP00005054497.1"/>
    <property type="gene ID" value="ENSSFAG00005025936.1"/>
</dbReference>
<reference evidence="1" key="2">
    <citation type="submission" date="2025-08" db="UniProtKB">
        <authorList>
            <consortium name="Ensembl"/>
        </authorList>
    </citation>
    <scope>IDENTIFICATION</scope>
</reference>
<proteinExistence type="predicted"/>
<reference evidence="1" key="1">
    <citation type="submission" date="2019-06" db="EMBL/GenBank/DDBJ databases">
        <authorList>
            <consortium name="Wellcome Sanger Institute Data Sharing"/>
        </authorList>
    </citation>
    <scope>NUCLEOTIDE SEQUENCE [LARGE SCALE GENOMIC DNA]</scope>
</reference>
<evidence type="ECO:0000313" key="2">
    <source>
        <dbReference type="Proteomes" id="UP000472267"/>
    </source>
</evidence>